<proteinExistence type="predicted"/>
<keyword evidence="1" id="KW-1133">Transmembrane helix</keyword>
<keyword evidence="1" id="KW-0812">Transmembrane</keyword>
<reference evidence="2 3" key="1">
    <citation type="journal article" date="2015" name="Genome Announc.">
        <title>Expanding the biotechnology potential of lactobacilli through comparative genomics of 213 strains and associated genera.</title>
        <authorList>
            <person name="Sun Z."/>
            <person name="Harris H.M."/>
            <person name="McCann A."/>
            <person name="Guo C."/>
            <person name="Argimon S."/>
            <person name="Zhang W."/>
            <person name="Yang X."/>
            <person name="Jeffery I.B."/>
            <person name="Cooney J.C."/>
            <person name="Kagawa T.F."/>
            <person name="Liu W."/>
            <person name="Song Y."/>
            <person name="Salvetti E."/>
            <person name="Wrobel A."/>
            <person name="Rasinkangas P."/>
            <person name="Parkhill J."/>
            <person name="Rea M.C."/>
            <person name="O'Sullivan O."/>
            <person name="Ritari J."/>
            <person name="Douillard F.P."/>
            <person name="Paul Ross R."/>
            <person name="Yang R."/>
            <person name="Briner A.E."/>
            <person name="Felis G.E."/>
            <person name="de Vos W.M."/>
            <person name="Barrangou R."/>
            <person name="Klaenhammer T.R."/>
            <person name="Caufield P.W."/>
            <person name="Cui Y."/>
            <person name="Zhang H."/>
            <person name="O'Toole P.W."/>
        </authorList>
    </citation>
    <scope>NUCLEOTIDE SEQUENCE [LARGE SCALE GENOMIC DNA]</scope>
    <source>
        <strain evidence="2 3">DSM 19117</strain>
    </source>
</reference>
<feature type="transmembrane region" description="Helical" evidence="1">
    <location>
        <begin position="35"/>
        <end position="53"/>
    </location>
</feature>
<accession>A0A0R1JUE4</accession>
<evidence type="ECO:0000256" key="1">
    <source>
        <dbReference type="SAM" id="Phobius"/>
    </source>
</evidence>
<protein>
    <submittedName>
        <fullName evidence="2">Uncharacterized protein</fullName>
    </submittedName>
</protein>
<keyword evidence="3" id="KW-1185">Reference proteome</keyword>
<name>A0A0R1JUE4_9LACO</name>
<sequence length="64" mass="7390">MDNQLYKWLTVGALFFFALCSLLVALNIWAPQNNLLLILAGIFLVVALVFVTLNQRWRHSHPKH</sequence>
<evidence type="ECO:0000313" key="2">
    <source>
        <dbReference type="EMBL" id="KRK74863.1"/>
    </source>
</evidence>
<evidence type="ECO:0000313" key="3">
    <source>
        <dbReference type="Proteomes" id="UP000051162"/>
    </source>
</evidence>
<dbReference type="EMBL" id="AZDT01000042">
    <property type="protein sequence ID" value="KRK74863.1"/>
    <property type="molecule type" value="Genomic_DNA"/>
</dbReference>
<gene>
    <name evidence="2" type="ORF">FD30_GL002034</name>
</gene>
<dbReference type="GeneID" id="84783515"/>
<dbReference type="RefSeq" id="WP_056944355.1">
    <property type="nucleotide sequence ID" value="NZ_AZDT01000042.1"/>
</dbReference>
<organism evidence="2 3">
    <name type="scientific">Levilactobacillus namurensis DSM 19117</name>
    <dbReference type="NCBI Taxonomy" id="1423773"/>
    <lineage>
        <taxon>Bacteria</taxon>
        <taxon>Bacillati</taxon>
        <taxon>Bacillota</taxon>
        <taxon>Bacilli</taxon>
        <taxon>Lactobacillales</taxon>
        <taxon>Lactobacillaceae</taxon>
        <taxon>Levilactobacillus</taxon>
    </lineage>
</organism>
<keyword evidence="1" id="KW-0472">Membrane</keyword>
<comment type="caution">
    <text evidence="2">The sequence shown here is derived from an EMBL/GenBank/DDBJ whole genome shotgun (WGS) entry which is preliminary data.</text>
</comment>
<dbReference type="Proteomes" id="UP000051162">
    <property type="component" value="Unassembled WGS sequence"/>
</dbReference>
<dbReference type="AlphaFoldDB" id="A0A0R1JUE4"/>
<dbReference type="PATRIC" id="fig|1423773.3.peg.2088"/>
<feature type="transmembrane region" description="Helical" evidence="1">
    <location>
        <begin position="7"/>
        <end position="29"/>
    </location>
</feature>